<proteinExistence type="predicted"/>
<keyword evidence="1" id="KW-0812">Transmembrane</keyword>
<dbReference type="RefSeq" id="WP_089964652.1">
    <property type="nucleotide sequence ID" value="NZ_FOCQ01000001.1"/>
</dbReference>
<sequence length="211" mass="24861">MMFLAAEPWYLNWDMWGAVGQALGALGTFYAAWLTYQVSKRSVEMASKSNEIAEKSFNFAQEIHTPKLTLSFTFQQKESTGELEYIRYFATNSGNVPIPIQGINFYQIFDDGTVKNYDQDWDHPFILQPGEIHTKEIDLDILRQSLQSLDEEVNYYRIHYYDTLWRNNWYSQITVLHDRKNQQTKYYFTNGPISPSQLKNPRIVEPMRITK</sequence>
<dbReference type="Proteomes" id="UP000199695">
    <property type="component" value="Unassembled WGS sequence"/>
</dbReference>
<keyword evidence="1" id="KW-1133">Transmembrane helix</keyword>
<keyword evidence="3" id="KW-1185">Reference proteome</keyword>
<gene>
    <name evidence="2" type="ORF">SAMN05444955_101349</name>
</gene>
<protein>
    <submittedName>
        <fullName evidence="2">Uncharacterized protein</fullName>
    </submittedName>
</protein>
<name>A0A1H8ATK4_9BACL</name>
<accession>A0A1H8ATK4</accession>
<reference evidence="2 3" key="1">
    <citation type="submission" date="2016-10" db="EMBL/GenBank/DDBJ databases">
        <authorList>
            <person name="de Groot N.N."/>
        </authorList>
    </citation>
    <scope>NUCLEOTIDE SEQUENCE [LARGE SCALE GENOMIC DNA]</scope>
    <source>
        <strain evidence="2 3">DSM 46701</strain>
    </source>
</reference>
<keyword evidence="1" id="KW-0472">Membrane</keyword>
<organism evidence="2 3">
    <name type="scientific">Lihuaxuella thermophila</name>
    <dbReference type="NCBI Taxonomy" id="1173111"/>
    <lineage>
        <taxon>Bacteria</taxon>
        <taxon>Bacillati</taxon>
        <taxon>Bacillota</taxon>
        <taxon>Bacilli</taxon>
        <taxon>Bacillales</taxon>
        <taxon>Thermoactinomycetaceae</taxon>
        <taxon>Lihuaxuella</taxon>
    </lineage>
</organism>
<dbReference type="AlphaFoldDB" id="A0A1H8ATK4"/>
<evidence type="ECO:0000313" key="2">
    <source>
        <dbReference type="EMBL" id="SEM74121.1"/>
    </source>
</evidence>
<evidence type="ECO:0000256" key="1">
    <source>
        <dbReference type="SAM" id="Phobius"/>
    </source>
</evidence>
<dbReference type="EMBL" id="FOCQ01000001">
    <property type="protein sequence ID" value="SEM74121.1"/>
    <property type="molecule type" value="Genomic_DNA"/>
</dbReference>
<feature type="transmembrane region" description="Helical" evidence="1">
    <location>
        <begin position="15"/>
        <end position="36"/>
    </location>
</feature>
<evidence type="ECO:0000313" key="3">
    <source>
        <dbReference type="Proteomes" id="UP000199695"/>
    </source>
</evidence>